<feature type="domain" description="AB hydrolase-1" evidence="1">
    <location>
        <begin position="62"/>
        <end position="299"/>
    </location>
</feature>
<dbReference type="PANTHER" id="PTHR43139:SF52">
    <property type="entry name" value="SI:DKEY-122A22.2"/>
    <property type="match status" value="1"/>
</dbReference>
<reference evidence="3" key="1">
    <citation type="journal article" date="2016" name="Nat. Biotechnol.">
        <title>Sequencing wild and cultivated cassava and related species reveals extensive interspecific hybridization and genetic diversity.</title>
        <authorList>
            <person name="Bredeson J.V."/>
            <person name="Lyons J.B."/>
            <person name="Prochnik S.E."/>
            <person name="Wu G.A."/>
            <person name="Ha C.M."/>
            <person name="Edsinger-Gonzales E."/>
            <person name="Grimwood J."/>
            <person name="Schmutz J."/>
            <person name="Rabbi I.Y."/>
            <person name="Egesi C."/>
            <person name="Nauluvula P."/>
            <person name="Lebot V."/>
            <person name="Ndunguru J."/>
            <person name="Mkamilo G."/>
            <person name="Bart R.S."/>
            <person name="Setter T.L."/>
            <person name="Gleadow R.M."/>
            <person name="Kulakow P."/>
            <person name="Ferguson M.E."/>
            <person name="Rounsley S."/>
            <person name="Rokhsar D.S."/>
        </authorList>
    </citation>
    <scope>NUCLEOTIDE SEQUENCE [LARGE SCALE GENOMIC DNA]</scope>
    <source>
        <strain evidence="3">cv. AM560-2</strain>
    </source>
</reference>
<dbReference type="AlphaFoldDB" id="A0A2C9W4T9"/>
<dbReference type="PRINTS" id="PR00111">
    <property type="entry name" value="ABHYDROLASE"/>
</dbReference>
<dbReference type="EMBL" id="CM004389">
    <property type="protein sequence ID" value="OAY54170.1"/>
    <property type="molecule type" value="Genomic_DNA"/>
</dbReference>
<keyword evidence="3" id="KW-1185">Reference proteome</keyword>
<dbReference type="SUPFAM" id="SSF53474">
    <property type="entry name" value="alpha/beta-Hydrolases"/>
    <property type="match status" value="1"/>
</dbReference>
<dbReference type="InterPro" id="IPR000639">
    <property type="entry name" value="Epox_hydrolase-like"/>
</dbReference>
<dbReference type="InterPro" id="IPR029058">
    <property type="entry name" value="AB_hydrolase_fold"/>
</dbReference>
<dbReference type="Gene3D" id="3.40.50.1820">
    <property type="entry name" value="alpha/beta hydrolase"/>
    <property type="match status" value="1"/>
</dbReference>
<gene>
    <name evidence="2" type="ORF">MANES_03G054200v8</name>
</gene>
<comment type="caution">
    <text evidence="2">The sequence shown here is derived from an EMBL/GenBank/DDBJ whole genome shotgun (WGS) entry which is preliminary data.</text>
</comment>
<protein>
    <recommendedName>
        <fullName evidence="1">AB hydrolase-1 domain-containing protein</fullName>
    </recommendedName>
</protein>
<dbReference type="STRING" id="3983.A0A2C9W4T9"/>
<dbReference type="Proteomes" id="UP000091857">
    <property type="component" value="Chromosome 3"/>
</dbReference>
<dbReference type="Gramene" id="Manes.03G054200.1.v8.1">
    <property type="protein sequence ID" value="Manes.03G054200.1.v8.1.CDS"/>
    <property type="gene ID" value="Manes.03G054200.v8.1"/>
</dbReference>
<dbReference type="InterPro" id="IPR000073">
    <property type="entry name" value="AB_hydrolase_1"/>
</dbReference>
<evidence type="ECO:0000313" key="2">
    <source>
        <dbReference type="EMBL" id="OAY54170.1"/>
    </source>
</evidence>
<dbReference type="Pfam" id="PF00561">
    <property type="entry name" value="Abhydrolase_1"/>
    <property type="match status" value="1"/>
</dbReference>
<dbReference type="OrthoDB" id="6431331at2759"/>
<dbReference type="PRINTS" id="PR00412">
    <property type="entry name" value="EPOXHYDRLASE"/>
</dbReference>
<sequence length="314" mass="35973">MTYAHSVQLLSMALSFLSPIPLYASYLRLCFTNAGLSRQALDIDNETTLHFWSPHQTSTHKPSLVFIHGFGPVSLWQWRRQVQFFSPHFNLYVPDLVFFGESTTKSSERSEIFQAKSVASLLEKLGVEKYSVVGTSYGGFVAYHMARMWPERVEKVVIASSGANMRRSDNEQLMRKSKFENLGDLMLPRDSSQLRALIGLAVFRQGRVHMIPDFFLNDFISKLYTENRREKLELLKGLTLGQDETVNISPLQQDVLLIWGEHDKIFPLDMAIQLKELIGKNVKLESIKEASHVPQIERPKKFNYTVYDFLCGSS</sequence>
<organism evidence="2 3">
    <name type="scientific">Manihot esculenta</name>
    <name type="common">Cassava</name>
    <name type="synonym">Jatropha manihot</name>
    <dbReference type="NCBI Taxonomy" id="3983"/>
    <lineage>
        <taxon>Eukaryota</taxon>
        <taxon>Viridiplantae</taxon>
        <taxon>Streptophyta</taxon>
        <taxon>Embryophyta</taxon>
        <taxon>Tracheophyta</taxon>
        <taxon>Spermatophyta</taxon>
        <taxon>Magnoliopsida</taxon>
        <taxon>eudicotyledons</taxon>
        <taxon>Gunneridae</taxon>
        <taxon>Pentapetalae</taxon>
        <taxon>rosids</taxon>
        <taxon>fabids</taxon>
        <taxon>Malpighiales</taxon>
        <taxon>Euphorbiaceae</taxon>
        <taxon>Crotonoideae</taxon>
        <taxon>Manihoteae</taxon>
        <taxon>Manihot</taxon>
    </lineage>
</organism>
<dbReference type="InterPro" id="IPR052370">
    <property type="entry name" value="Meta-cleavage_hydrolase"/>
</dbReference>
<dbReference type="PANTHER" id="PTHR43139">
    <property type="entry name" value="SI:DKEY-122A22.2"/>
    <property type="match status" value="1"/>
</dbReference>
<evidence type="ECO:0000313" key="3">
    <source>
        <dbReference type="Proteomes" id="UP000091857"/>
    </source>
</evidence>
<evidence type="ECO:0000259" key="1">
    <source>
        <dbReference type="Pfam" id="PF00561"/>
    </source>
</evidence>
<name>A0A2C9W4T9_MANES</name>
<proteinExistence type="predicted"/>
<dbReference type="GO" id="GO:0003824">
    <property type="term" value="F:catalytic activity"/>
    <property type="evidence" value="ECO:0007669"/>
    <property type="project" value="InterPro"/>
</dbReference>
<accession>A0A2C9W4T9</accession>